<dbReference type="Proteomes" id="UP000694941">
    <property type="component" value="Unplaced"/>
</dbReference>
<evidence type="ECO:0000256" key="1">
    <source>
        <dbReference type="PROSITE-ProRule" id="PRU00259"/>
    </source>
</evidence>
<evidence type="ECO:0000313" key="3">
    <source>
        <dbReference type="Proteomes" id="UP000694941"/>
    </source>
</evidence>
<reference evidence="4" key="1">
    <citation type="submission" date="2025-08" db="UniProtKB">
        <authorList>
            <consortium name="RefSeq"/>
        </authorList>
    </citation>
    <scope>IDENTIFICATION</scope>
    <source>
        <tissue evidence="4">Muscle</tissue>
    </source>
</reference>
<evidence type="ECO:0000313" key="4">
    <source>
        <dbReference type="RefSeq" id="XP_022242868.1"/>
    </source>
</evidence>
<dbReference type="Pfam" id="PF00514">
    <property type="entry name" value="Arm"/>
    <property type="match status" value="2"/>
</dbReference>
<dbReference type="InterPro" id="IPR000225">
    <property type="entry name" value="Armadillo"/>
</dbReference>
<feature type="compositionally biased region" description="Acidic residues" evidence="2">
    <location>
        <begin position="500"/>
        <end position="510"/>
    </location>
</feature>
<feature type="compositionally biased region" description="Low complexity" evidence="2">
    <location>
        <begin position="457"/>
        <end position="485"/>
    </location>
</feature>
<dbReference type="InterPro" id="IPR011989">
    <property type="entry name" value="ARM-like"/>
</dbReference>
<name>A0ABM1SGW3_LIMPO</name>
<feature type="repeat" description="ARM" evidence="1">
    <location>
        <begin position="1083"/>
        <end position="1110"/>
    </location>
</feature>
<dbReference type="PANTHER" id="PTHR46241:SF1">
    <property type="entry name" value="OUTER DYNEIN ARM-DOCKING COMPLEX SUBUNIT 2"/>
    <property type="match status" value="1"/>
</dbReference>
<dbReference type="PROSITE" id="PS50176">
    <property type="entry name" value="ARM_REPEAT"/>
    <property type="match status" value="4"/>
</dbReference>
<gene>
    <name evidence="4" type="primary">LOC106460444</name>
</gene>
<dbReference type="GeneID" id="106460444"/>
<evidence type="ECO:0000256" key="2">
    <source>
        <dbReference type="SAM" id="MobiDB-lite"/>
    </source>
</evidence>
<feature type="repeat" description="ARM" evidence="1">
    <location>
        <begin position="835"/>
        <end position="877"/>
    </location>
</feature>
<feature type="repeat" description="ARM" evidence="1">
    <location>
        <begin position="1042"/>
        <end position="1075"/>
    </location>
</feature>
<dbReference type="InterPro" id="IPR016024">
    <property type="entry name" value="ARM-type_fold"/>
</dbReference>
<accession>A0ABM1SGW3</accession>
<keyword evidence="3" id="KW-1185">Reference proteome</keyword>
<proteinExistence type="predicted"/>
<sequence length="1120" mass="123610">MGQTLIRAAKWTSAREGDRGRLEFSPQNETILNLISQMVETFNTEFPQESMVVFQSPLIWFTNLCPSDFPDVDYVKTETTVESETRGRQASAPLLQLSLTTANKYTLKVSSFEYLSYVMKLAGHNKIKETRACLEANPDPVAKILGDAFATVEKAEDKGLLRYVDMVIKEEADRKLKLMETEKEEKKSPQGNLVSAGLNSASLRLFMLLQQLDITLMKETVKQMAGQVRLTPESASKEVALLQSLCGPTKDKHALQSLWYTSEYTSNNGCRAPLWRQVHGDICYVVVKPFDDPPFCVTFTTAGVFQNKGYDITSGSVEYEKDGELYRDLTTLLKEKNLHFSETVNKKDFALNYQIPSTAVVVKFRHEESDKIKIAEKFMNEKDEENQFLLDNPDKRKKDHTSVCKEEKTPSYSQNEARVKKAKNSGKKEKTTSKKNSYQKLKNRSEDHRKISTTNELSSSSGKKGSLSVTSKISSSKTRSISSKSPFPVKEQWSSSDESSSSEDDEDAAEETWKQSNITDLPSEYWQIQKLVKYLKAGNPTATVLALCILRDYDLTQETSQLAIREVGGLDVLLNLLETNEVKCQIGALKILREIAQSPAVRKSIVELDGLKSMVSVLSDPNIQLRSLVAETIAHVARYRRAQNIVRRRGAIPYLIDLLDVPQLVLKSPESELSDYQKLCIKGAQTGALALWSLSHSKRNKKAIRTAGAVPLLGRLLKCQHQAVLIPVVGTLQECASRASYRTAIKAEGMLDDIIHHLSSENVDLQMHCAAAIYKCAEDSSVRELVGRLEGLKPLVKLISNTELRDKRELMSAVTGAIWKCAKSPGNINELKTLGGVELLVDLLHNQPEEVLIKVVGALSCCAEEATCRVTIRKAGGIGPLVTLLTRTNQSLLVNVTKAVGACAVDHEGMSIIDSLDGVRLLWSQLKSSSPEVQASAAWGLCPCIQNTKDAGEMVRSFVGGLELIVSLLKSQHKEVLSGVCAAISCIAQDEENLAVITDHGVVPVLAQLAYTNDSKLRRYLAEAICRCCAWGSNRADFGDAGVVAPLVSYLKSNKEQVRQAAICALHQLSYEPSNCVTMHATNAVPHLLRLLGSVNEVIQEAAAGCLGNIRQLAMASETS</sequence>
<dbReference type="SUPFAM" id="SSF48371">
    <property type="entry name" value="ARM repeat"/>
    <property type="match status" value="2"/>
</dbReference>
<organism evidence="3 4">
    <name type="scientific">Limulus polyphemus</name>
    <name type="common">Atlantic horseshoe crab</name>
    <dbReference type="NCBI Taxonomy" id="6850"/>
    <lineage>
        <taxon>Eukaryota</taxon>
        <taxon>Metazoa</taxon>
        <taxon>Ecdysozoa</taxon>
        <taxon>Arthropoda</taxon>
        <taxon>Chelicerata</taxon>
        <taxon>Merostomata</taxon>
        <taxon>Xiphosura</taxon>
        <taxon>Limulidae</taxon>
        <taxon>Limulus</taxon>
    </lineage>
</organism>
<feature type="region of interest" description="Disordered" evidence="2">
    <location>
        <begin position="385"/>
        <end position="514"/>
    </location>
</feature>
<dbReference type="PANTHER" id="PTHR46241">
    <property type="entry name" value="ARMADILLO REPEAT-CONTAINING PROTEIN 4 ARMC4"/>
    <property type="match status" value="1"/>
</dbReference>
<dbReference type="Gene3D" id="1.25.10.10">
    <property type="entry name" value="Leucine-rich Repeat Variant"/>
    <property type="match status" value="4"/>
</dbReference>
<dbReference type="RefSeq" id="XP_022242868.1">
    <property type="nucleotide sequence ID" value="XM_022387160.1"/>
</dbReference>
<feature type="repeat" description="ARM" evidence="1">
    <location>
        <begin position="960"/>
        <end position="1002"/>
    </location>
</feature>
<dbReference type="SMART" id="SM00185">
    <property type="entry name" value="ARM"/>
    <property type="match status" value="12"/>
</dbReference>
<feature type="compositionally biased region" description="Basic and acidic residues" evidence="2">
    <location>
        <begin position="392"/>
        <end position="409"/>
    </location>
</feature>
<protein>
    <submittedName>
        <fullName evidence="4">LOW QUALITY PROTEIN: armadillo repeat-containing protein 4-like</fullName>
    </submittedName>
</protein>